<sequence length="580" mass="61128">MKTIKLFLQFLLFIINFLNGTSGVEGASCTTSSTCQTTDYTLSSCSSNTCGCLNSSFVAIRSGCGLQLDKPLITTGIYSNQVILGQPFILSCNTDGASTYEWKRGSTVLTSTANTHSESAASSSNVGSFTCKGKGADSAFVSPVSDSLTLTLLGTGATTTSAIQPILVLDVTTPVLNGATVILSCTNIPIRYTAADVKYKVYNVAIPGTGTQTTVNIDSTNAGKDATCELTTPSSDVTYTSPTSAAVKLPTLVTNIQSVSVTTSSGQTVTEVISYTPVPLTCSISPSAASVTYVWKRDGTIIDSATSATYAPLTSATYTCTAQISGQSAVPSSKVTVSISNTLKKSSEKPIKGGRVILTCGDIRTDGTTYSWTKDGNNIVRQFDRRLQIDNVDTADNGVYACEAVGNQFYMISSPWTLTMQTAISTPSISSFGSFPCGDRFGEKGDYWLLCVTSSETIGMTYEWTVKGVVSTTVTNKYYSLPSITSLNNGDYTCKAKFGSVTSDSSATKTITVTKPGLLCYHDNVCIAAKTGYTGKCDTNDRCTCSDGYWQEGEICTNGVLAVVSSTFTMAAILLLTKII</sequence>
<dbReference type="Pfam" id="PF13927">
    <property type="entry name" value="Ig_3"/>
    <property type="match status" value="1"/>
</dbReference>
<evidence type="ECO:0000256" key="2">
    <source>
        <dbReference type="ARBA" id="ARBA00023157"/>
    </source>
</evidence>
<keyword evidence="1 3" id="KW-0732">Signal</keyword>
<comment type="caution">
    <text evidence="5">The sequence shown here is derived from an EMBL/GenBank/DDBJ whole genome shotgun (WGS) entry which is preliminary data.</text>
</comment>
<evidence type="ECO:0000313" key="5">
    <source>
        <dbReference type="EMBL" id="KAK0060294.1"/>
    </source>
</evidence>
<dbReference type="SMART" id="SM00409">
    <property type="entry name" value="IG"/>
    <property type="match status" value="3"/>
</dbReference>
<feature type="signal peptide" evidence="3">
    <location>
        <begin position="1"/>
        <end position="23"/>
    </location>
</feature>
<keyword evidence="2" id="KW-1015">Disulfide bond</keyword>
<dbReference type="EMBL" id="JASAOG010000036">
    <property type="protein sequence ID" value="KAK0060294.1"/>
    <property type="molecule type" value="Genomic_DNA"/>
</dbReference>
<protein>
    <submittedName>
        <fullName evidence="5">Contactin-1</fullName>
    </submittedName>
</protein>
<evidence type="ECO:0000256" key="3">
    <source>
        <dbReference type="SAM" id="SignalP"/>
    </source>
</evidence>
<feature type="domain" description="Ig-like" evidence="4">
    <location>
        <begin position="352"/>
        <end position="419"/>
    </location>
</feature>
<feature type="chain" id="PRO_5042153406" evidence="3">
    <location>
        <begin position="24"/>
        <end position="580"/>
    </location>
</feature>
<name>A0AAD8BUY8_BIOPF</name>
<accession>A0AAD8BUY8</accession>
<proteinExistence type="predicted"/>
<evidence type="ECO:0000313" key="6">
    <source>
        <dbReference type="Proteomes" id="UP001233172"/>
    </source>
</evidence>
<gene>
    <name evidence="5" type="ORF">Bpfe_010128</name>
</gene>
<dbReference type="InterPro" id="IPR007110">
    <property type="entry name" value="Ig-like_dom"/>
</dbReference>
<evidence type="ECO:0000256" key="1">
    <source>
        <dbReference type="ARBA" id="ARBA00022729"/>
    </source>
</evidence>
<keyword evidence="6" id="KW-1185">Reference proteome</keyword>
<dbReference type="InterPro" id="IPR036179">
    <property type="entry name" value="Ig-like_dom_sf"/>
</dbReference>
<organism evidence="5 6">
    <name type="scientific">Biomphalaria pfeifferi</name>
    <name type="common">Bloodfluke planorb</name>
    <name type="synonym">Freshwater snail</name>
    <dbReference type="NCBI Taxonomy" id="112525"/>
    <lineage>
        <taxon>Eukaryota</taxon>
        <taxon>Metazoa</taxon>
        <taxon>Spiralia</taxon>
        <taxon>Lophotrochozoa</taxon>
        <taxon>Mollusca</taxon>
        <taxon>Gastropoda</taxon>
        <taxon>Heterobranchia</taxon>
        <taxon>Euthyneura</taxon>
        <taxon>Panpulmonata</taxon>
        <taxon>Hygrophila</taxon>
        <taxon>Lymnaeoidea</taxon>
        <taxon>Planorbidae</taxon>
        <taxon>Biomphalaria</taxon>
    </lineage>
</organism>
<evidence type="ECO:0000259" key="4">
    <source>
        <dbReference type="PROSITE" id="PS50835"/>
    </source>
</evidence>
<dbReference type="PROSITE" id="PS50835">
    <property type="entry name" value="IG_LIKE"/>
    <property type="match status" value="3"/>
</dbReference>
<feature type="domain" description="Ig-like" evidence="4">
    <location>
        <begin position="427"/>
        <end position="512"/>
    </location>
</feature>
<dbReference type="PANTHER" id="PTHR11481:SF60">
    <property type="entry name" value="IG-LIKE DOMAIN-CONTAINING PROTEIN"/>
    <property type="match status" value="1"/>
</dbReference>
<dbReference type="SUPFAM" id="SSF48726">
    <property type="entry name" value="Immunoglobulin"/>
    <property type="match status" value="4"/>
</dbReference>
<dbReference type="InterPro" id="IPR050488">
    <property type="entry name" value="Ig_Fc_receptor"/>
</dbReference>
<dbReference type="Gene3D" id="2.60.40.10">
    <property type="entry name" value="Immunoglobulins"/>
    <property type="match status" value="4"/>
</dbReference>
<dbReference type="AlphaFoldDB" id="A0AAD8BUY8"/>
<reference evidence="5" key="1">
    <citation type="journal article" date="2023" name="PLoS Negl. Trop. Dis.">
        <title>A genome sequence for Biomphalaria pfeifferi, the major vector snail for the human-infecting parasite Schistosoma mansoni.</title>
        <authorList>
            <person name="Bu L."/>
            <person name="Lu L."/>
            <person name="Laidemitt M.R."/>
            <person name="Zhang S.M."/>
            <person name="Mutuku M."/>
            <person name="Mkoji G."/>
            <person name="Steinauer M."/>
            <person name="Loker E.S."/>
        </authorList>
    </citation>
    <scope>NUCLEOTIDE SEQUENCE</scope>
    <source>
        <strain evidence="5">KasaAsao</strain>
    </source>
</reference>
<feature type="domain" description="Ig-like" evidence="4">
    <location>
        <begin position="250"/>
        <end position="338"/>
    </location>
</feature>
<dbReference type="PANTHER" id="PTHR11481">
    <property type="entry name" value="IMMUNOGLOBULIN FC RECEPTOR"/>
    <property type="match status" value="1"/>
</dbReference>
<dbReference type="GO" id="GO:0004888">
    <property type="term" value="F:transmembrane signaling receptor activity"/>
    <property type="evidence" value="ECO:0007669"/>
    <property type="project" value="TreeGrafter"/>
</dbReference>
<dbReference type="Proteomes" id="UP001233172">
    <property type="component" value="Unassembled WGS sequence"/>
</dbReference>
<dbReference type="GO" id="GO:0007166">
    <property type="term" value="P:cell surface receptor signaling pathway"/>
    <property type="evidence" value="ECO:0007669"/>
    <property type="project" value="TreeGrafter"/>
</dbReference>
<dbReference type="GO" id="GO:0009897">
    <property type="term" value="C:external side of plasma membrane"/>
    <property type="evidence" value="ECO:0007669"/>
    <property type="project" value="TreeGrafter"/>
</dbReference>
<reference evidence="5" key="2">
    <citation type="submission" date="2023-04" db="EMBL/GenBank/DDBJ databases">
        <authorList>
            <person name="Bu L."/>
            <person name="Lu L."/>
            <person name="Laidemitt M.R."/>
            <person name="Zhang S.M."/>
            <person name="Mutuku M."/>
            <person name="Mkoji G."/>
            <person name="Steinauer M."/>
            <person name="Loker E.S."/>
        </authorList>
    </citation>
    <scope>NUCLEOTIDE SEQUENCE</scope>
    <source>
        <strain evidence="5">KasaAsao</strain>
        <tissue evidence="5">Whole Snail</tissue>
    </source>
</reference>
<dbReference type="GO" id="GO:0006955">
    <property type="term" value="P:immune response"/>
    <property type="evidence" value="ECO:0007669"/>
    <property type="project" value="TreeGrafter"/>
</dbReference>
<dbReference type="InterPro" id="IPR013783">
    <property type="entry name" value="Ig-like_fold"/>
</dbReference>
<dbReference type="InterPro" id="IPR003598">
    <property type="entry name" value="Ig_sub2"/>
</dbReference>
<dbReference type="SMART" id="SM00408">
    <property type="entry name" value="IGc2"/>
    <property type="match status" value="1"/>
</dbReference>
<dbReference type="InterPro" id="IPR003599">
    <property type="entry name" value="Ig_sub"/>
</dbReference>